<comment type="caution">
    <text evidence="1">The sequence shown here is derived from an EMBL/GenBank/DDBJ whole genome shotgun (WGS) entry which is preliminary data.</text>
</comment>
<accession>A0A7K1U354</accession>
<evidence type="ECO:0000313" key="1">
    <source>
        <dbReference type="EMBL" id="MVT08716.1"/>
    </source>
</evidence>
<proteinExistence type="predicted"/>
<evidence type="ECO:0008006" key="3">
    <source>
        <dbReference type="Google" id="ProtNLM"/>
    </source>
</evidence>
<reference evidence="1 2" key="1">
    <citation type="submission" date="2019-12" db="EMBL/GenBank/DDBJ databases">
        <title>Chitinophaga sp. strain ysch24 (GDMCC 1.1355), whole genome shotgun sequence.</title>
        <authorList>
            <person name="Zhang X."/>
        </authorList>
    </citation>
    <scope>NUCLEOTIDE SEQUENCE [LARGE SCALE GENOMIC DNA]</scope>
    <source>
        <strain evidence="2">ysch24</strain>
    </source>
</reference>
<sequence>MKILIFKTTVMNSDDVAAVADGLTRLVGKNNWTIDIEDCDKVLRVETERDLTADLESFLSKHGFHCCTLK</sequence>
<protein>
    <recommendedName>
        <fullName evidence="3">HMA domain-containing protein</fullName>
    </recommendedName>
</protein>
<dbReference type="RefSeq" id="WP_157306144.1">
    <property type="nucleotide sequence ID" value="NZ_WRXN01000004.1"/>
</dbReference>
<gene>
    <name evidence="1" type="ORF">GO493_10620</name>
</gene>
<dbReference type="Proteomes" id="UP000461730">
    <property type="component" value="Unassembled WGS sequence"/>
</dbReference>
<dbReference type="EMBL" id="WRXN01000004">
    <property type="protein sequence ID" value="MVT08716.1"/>
    <property type="molecule type" value="Genomic_DNA"/>
</dbReference>
<keyword evidence="2" id="KW-1185">Reference proteome</keyword>
<name>A0A7K1U354_9BACT</name>
<dbReference type="AlphaFoldDB" id="A0A7K1U354"/>
<evidence type="ECO:0000313" key="2">
    <source>
        <dbReference type="Proteomes" id="UP000461730"/>
    </source>
</evidence>
<organism evidence="1 2">
    <name type="scientific">Chitinophaga tropicalis</name>
    <dbReference type="NCBI Taxonomy" id="2683588"/>
    <lineage>
        <taxon>Bacteria</taxon>
        <taxon>Pseudomonadati</taxon>
        <taxon>Bacteroidota</taxon>
        <taxon>Chitinophagia</taxon>
        <taxon>Chitinophagales</taxon>
        <taxon>Chitinophagaceae</taxon>
        <taxon>Chitinophaga</taxon>
    </lineage>
</organism>